<evidence type="ECO:0000313" key="14">
    <source>
        <dbReference type="Proteomes" id="UP000469523"/>
    </source>
</evidence>
<evidence type="ECO:0000256" key="2">
    <source>
        <dbReference type="ARBA" id="ARBA00021714"/>
    </source>
</evidence>
<dbReference type="PROSITE" id="PS01060">
    <property type="entry name" value="FLIP_1"/>
    <property type="match status" value="1"/>
</dbReference>
<dbReference type="GO" id="GO:0009425">
    <property type="term" value="C:bacterial-type flagellum basal body"/>
    <property type="evidence" value="ECO:0007669"/>
    <property type="project" value="UniProtKB-SubCell"/>
</dbReference>
<dbReference type="Proteomes" id="UP000469523">
    <property type="component" value="Unassembled WGS sequence"/>
</dbReference>
<dbReference type="EMBL" id="VUNQ01000001">
    <property type="protein sequence ID" value="MSU00011.1"/>
    <property type="molecule type" value="Genomic_DNA"/>
</dbReference>
<keyword evidence="11 12" id="KW-1006">Bacterial flagellum protein export</keyword>
<dbReference type="RefSeq" id="WP_154438147.1">
    <property type="nucleotide sequence ID" value="NZ_JAHLPJ010000001.1"/>
</dbReference>
<dbReference type="PRINTS" id="PR00951">
    <property type="entry name" value="FLGBIOSNFLIP"/>
</dbReference>
<evidence type="ECO:0000256" key="5">
    <source>
        <dbReference type="ARBA" id="ARBA00022692"/>
    </source>
</evidence>
<dbReference type="NCBIfam" id="TIGR01103">
    <property type="entry name" value="fliP"/>
    <property type="match status" value="1"/>
</dbReference>
<keyword evidence="9 12" id="KW-0472">Membrane</keyword>
<evidence type="ECO:0000256" key="3">
    <source>
        <dbReference type="ARBA" id="ARBA00022448"/>
    </source>
</evidence>
<evidence type="ECO:0000256" key="11">
    <source>
        <dbReference type="ARBA" id="ARBA00023225"/>
    </source>
</evidence>
<keyword evidence="8 12" id="KW-1133">Transmembrane helix</keyword>
<dbReference type="PRINTS" id="PR01302">
    <property type="entry name" value="TYPE3IMPPROT"/>
</dbReference>
<evidence type="ECO:0000256" key="7">
    <source>
        <dbReference type="ARBA" id="ARBA00022927"/>
    </source>
</evidence>
<dbReference type="NCBIfam" id="NF009438">
    <property type="entry name" value="PRK12797.1"/>
    <property type="match status" value="1"/>
</dbReference>
<protein>
    <recommendedName>
        <fullName evidence="2 12">Flagellar biosynthetic protein FliP</fullName>
    </recommendedName>
</protein>
<dbReference type="GO" id="GO:0009306">
    <property type="term" value="P:protein secretion"/>
    <property type="evidence" value="ECO:0007669"/>
    <property type="project" value="UniProtKB-UniRule"/>
</dbReference>
<evidence type="ECO:0000256" key="10">
    <source>
        <dbReference type="ARBA" id="ARBA00023143"/>
    </source>
</evidence>
<keyword evidence="13" id="KW-0966">Cell projection</keyword>
<evidence type="ECO:0000256" key="8">
    <source>
        <dbReference type="ARBA" id="ARBA00022989"/>
    </source>
</evidence>
<keyword evidence="14" id="KW-1185">Reference proteome</keyword>
<dbReference type="AlphaFoldDB" id="A0A6N7XDA6"/>
<proteinExistence type="inferred from homology"/>
<gene>
    <name evidence="12 13" type="primary">fliP</name>
    <name evidence="13" type="ORF">FYJ83_00840</name>
</gene>
<dbReference type="GO" id="GO:0005886">
    <property type="term" value="C:plasma membrane"/>
    <property type="evidence" value="ECO:0007669"/>
    <property type="project" value="UniProtKB-SubCell"/>
</dbReference>
<keyword evidence="3 12" id="KW-0813">Transport</keyword>
<keyword evidence="7 12" id="KW-0653">Protein transport</keyword>
<keyword evidence="10" id="KW-0975">Bacterial flagellum</keyword>
<dbReference type="Pfam" id="PF00813">
    <property type="entry name" value="FliP"/>
    <property type="match status" value="1"/>
</dbReference>
<dbReference type="InterPro" id="IPR005837">
    <property type="entry name" value="FliP"/>
</dbReference>
<keyword evidence="5 12" id="KW-0812">Transmembrane</keyword>
<reference evidence="13 14" key="1">
    <citation type="submission" date="2019-09" db="EMBL/GenBank/DDBJ databases">
        <title>In-depth cultivation of the pig gut microbiome towards novel bacterial diversity and tailored functional studies.</title>
        <authorList>
            <person name="Wylensek D."/>
            <person name="Hitch T.C.A."/>
            <person name="Clavel T."/>
        </authorList>
    </citation>
    <scope>NUCLEOTIDE SEQUENCE [LARGE SCALE GENOMIC DNA]</scope>
    <source>
        <strain evidence="13 14">WCA3-693-APC-4?</strain>
    </source>
</reference>
<feature type="transmembrane region" description="Helical" evidence="12">
    <location>
        <begin position="96"/>
        <end position="114"/>
    </location>
</feature>
<accession>A0A6N7XDA6</accession>
<name>A0A6N7XDA6_9FIRM</name>
<dbReference type="PANTHER" id="PTHR30587">
    <property type="entry name" value="FLAGELLAR BIOSYNTHETIC PROTEIN FLIP"/>
    <property type="match status" value="1"/>
</dbReference>
<feature type="transmembrane region" description="Helical" evidence="12">
    <location>
        <begin position="231"/>
        <end position="251"/>
    </location>
</feature>
<evidence type="ECO:0000256" key="9">
    <source>
        <dbReference type="ARBA" id="ARBA00023136"/>
    </source>
</evidence>
<dbReference type="PANTHER" id="PTHR30587:SF0">
    <property type="entry name" value="FLAGELLAR BIOSYNTHETIC PROTEIN FLIP"/>
    <property type="match status" value="1"/>
</dbReference>
<keyword evidence="13" id="KW-0969">Cilium</keyword>
<dbReference type="InterPro" id="IPR005838">
    <property type="entry name" value="T3SS_IM_P"/>
</dbReference>
<comment type="caution">
    <text evidence="13">The sequence shown here is derived from an EMBL/GenBank/DDBJ whole genome shotgun (WGS) entry which is preliminary data.</text>
</comment>
<evidence type="ECO:0000256" key="1">
    <source>
        <dbReference type="ARBA" id="ARBA00006257"/>
    </source>
</evidence>
<evidence type="ECO:0000256" key="6">
    <source>
        <dbReference type="ARBA" id="ARBA00022795"/>
    </source>
</evidence>
<evidence type="ECO:0000256" key="12">
    <source>
        <dbReference type="RuleBase" id="RU362069"/>
    </source>
</evidence>
<evidence type="ECO:0000313" key="13">
    <source>
        <dbReference type="EMBL" id="MSU00011.1"/>
    </source>
</evidence>
<keyword evidence="4 12" id="KW-1003">Cell membrane</keyword>
<evidence type="ECO:0000256" key="4">
    <source>
        <dbReference type="ARBA" id="ARBA00022475"/>
    </source>
</evidence>
<feature type="transmembrane region" description="Helical" evidence="12">
    <location>
        <begin position="195"/>
        <end position="219"/>
    </location>
</feature>
<keyword evidence="6 12" id="KW-1005">Bacterial flagellum biogenesis</keyword>
<feature type="transmembrane region" description="Helical" evidence="12">
    <location>
        <begin position="48"/>
        <end position="76"/>
    </location>
</feature>
<dbReference type="GO" id="GO:0044781">
    <property type="term" value="P:bacterial-type flagellum organization"/>
    <property type="evidence" value="ECO:0007669"/>
    <property type="project" value="UniProtKB-UniRule"/>
</dbReference>
<dbReference type="PROSITE" id="PS01061">
    <property type="entry name" value="FLIP_2"/>
    <property type="match status" value="1"/>
</dbReference>
<organism evidence="13 14">
    <name type="scientific">Tissierella pigra</name>
    <dbReference type="NCBI Taxonomy" id="2607614"/>
    <lineage>
        <taxon>Bacteria</taxon>
        <taxon>Bacillati</taxon>
        <taxon>Bacillota</taxon>
        <taxon>Tissierellia</taxon>
        <taxon>Tissierellales</taxon>
        <taxon>Tissierellaceae</taxon>
        <taxon>Tissierella</taxon>
    </lineage>
</organism>
<keyword evidence="13" id="KW-0282">Flagellum</keyword>
<comment type="subcellular location">
    <subcellularLocation>
        <location evidence="12">Cell membrane</location>
        <topology evidence="12">Multi-pass membrane protein</topology>
    </subcellularLocation>
    <subcellularLocation>
        <location evidence="12">Bacterial flagellum basal body</location>
    </subcellularLocation>
</comment>
<comment type="similarity">
    <text evidence="1 12">Belongs to the FliP/MopC/SpaP family.</text>
</comment>
<comment type="function">
    <text evidence="12">Plays a role in the flagellum-specific transport system.</text>
</comment>
<sequence>MKKGIKIIIISLILVVIFSNFSWAEPTISLFGKDVTLQDNNNPQNYVFSLQLLFILTILTLAPSLLIMMTGFTRILIVLSFIRNALGLQQTPPNQVIIGLAMFLTFFIMAPIATEVNSEAIQPYIREEITQDVAIERGMEPIRSFMFKETRDKDLGLFLNMKNISKVNSLDEIPTHVLIPAFIISELKTAFQIGFIIYIPFLVIDMVVASTLMAMGMMMLPPVIISLPFKILLFVLVDGWNLIVKSLVLGFK</sequence>